<name>A0A8T0GWA1_CERPU</name>
<protein>
    <submittedName>
        <fullName evidence="1">Uncharacterized protein</fullName>
    </submittedName>
</protein>
<proteinExistence type="predicted"/>
<keyword evidence="2" id="KW-1185">Reference proteome</keyword>
<accession>A0A8T0GWA1</accession>
<comment type="caution">
    <text evidence="1">The sequence shown here is derived from an EMBL/GenBank/DDBJ whole genome shotgun (WGS) entry which is preliminary data.</text>
</comment>
<dbReference type="EMBL" id="CM026430">
    <property type="protein sequence ID" value="KAG0562695.1"/>
    <property type="molecule type" value="Genomic_DNA"/>
</dbReference>
<evidence type="ECO:0000313" key="1">
    <source>
        <dbReference type="EMBL" id="KAG0562695.1"/>
    </source>
</evidence>
<gene>
    <name evidence="1" type="ORF">KC19_9G165400</name>
</gene>
<sequence length="109" mass="12604">MCQECTSIRCIRGNKTHTISSSWTMFLQLCTDHVECAFYHRIGLDEPRSRVECGRRVLASASLNQRIHRVSAIFFCFDSCFVLNFDSWLPTNSHIQKLLDCIILTAFQI</sequence>
<evidence type="ECO:0000313" key="2">
    <source>
        <dbReference type="Proteomes" id="UP000822688"/>
    </source>
</evidence>
<dbReference type="Proteomes" id="UP000822688">
    <property type="component" value="Chromosome 9"/>
</dbReference>
<reference evidence="1" key="1">
    <citation type="submission" date="2020-06" db="EMBL/GenBank/DDBJ databases">
        <title>WGS assembly of Ceratodon purpureus strain R40.</title>
        <authorList>
            <person name="Carey S.B."/>
            <person name="Jenkins J."/>
            <person name="Shu S."/>
            <person name="Lovell J.T."/>
            <person name="Sreedasyam A."/>
            <person name="Maumus F."/>
            <person name="Tiley G.P."/>
            <person name="Fernandez-Pozo N."/>
            <person name="Barry K."/>
            <person name="Chen C."/>
            <person name="Wang M."/>
            <person name="Lipzen A."/>
            <person name="Daum C."/>
            <person name="Saski C.A."/>
            <person name="Payton A.C."/>
            <person name="Mcbreen J.C."/>
            <person name="Conrad R.E."/>
            <person name="Kollar L.M."/>
            <person name="Olsson S."/>
            <person name="Huttunen S."/>
            <person name="Landis J.B."/>
            <person name="Wickett N.J."/>
            <person name="Johnson M.G."/>
            <person name="Rensing S.A."/>
            <person name="Grimwood J."/>
            <person name="Schmutz J."/>
            <person name="Mcdaniel S.F."/>
        </authorList>
    </citation>
    <scope>NUCLEOTIDE SEQUENCE</scope>
    <source>
        <strain evidence="1">R40</strain>
    </source>
</reference>
<organism evidence="1 2">
    <name type="scientific">Ceratodon purpureus</name>
    <name type="common">Fire moss</name>
    <name type="synonym">Dicranum purpureum</name>
    <dbReference type="NCBI Taxonomy" id="3225"/>
    <lineage>
        <taxon>Eukaryota</taxon>
        <taxon>Viridiplantae</taxon>
        <taxon>Streptophyta</taxon>
        <taxon>Embryophyta</taxon>
        <taxon>Bryophyta</taxon>
        <taxon>Bryophytina</taxon>
        <taxon>Bryopsida</taxon>
        <taxon>Dicranidae</taxon>
        <taxon>Pseudoditrichales</taxon>
        <taxon>Ditrichaceae</taxon>
        <taxon>Ceratodon</taxon>
    </lineage>
</organism>
<dbReference type="AlphaFoldDB" id="A0A8T0GWA1"/>